<sequence length="456" mass="49477">MSRPPTSAPLMPQPSNRPVLPPRFTLSSSAAAVPPLTPLANPHEYGTRQALYTTYPARMRLGTSSLMQPSAAPSSNQNGNGNHPSSSSRAVSPPQAGIVLGKRTRAPVNYAEMTGFDLTAAGNGRPSLVASSSSNDLLRASSDGPDPAGASNLPSTTGNNTASTTTSTTNAKAVMWGDGKSYLGTLPPGNLVIVQPAKITRHGAFTEDQLEDQAEQQAVFVPIQIDLEVDTFRIRDSFVWNINEKLITPESFARIFCDDLDIPPSCASEVARQIKEQCGEQMGVAEIPVRAAEDELAEIEKDLRVILHLNVMVGTLHLVDRIEWDLSSSLTPELFASVLVRDISLPSSASPLIATAIYEELHRLKKDCLQMGLIGEEEGGVPRRRGPRPLEGVWRDWNETKDFGPNVEILTLDEMDKKEAERDRALRYVPFCSFLVTWVLGGGGGHEWRVLTSIFG</sequence>
<dbReference type="GO" id="GO:0000228">
    <property type="term" value="C:nuclear chromosome"/>
    <property type="evidence" value="ECO:0007669"/>
    <property type="project" value="InterPro"/>
</dbReference>
<keyword evidence="3" id="KW-0805">Transcription regulation</keyword>
<dbReference type="Pfam" id="PF04855">
    <property type="entry name" value="SNF5"/>
    <property type="match status" value="1"/>
</dbReference>
<feature type="region of interest" description="Disordered" evidence="6">
    <location>
        <begin position="66"/>
        <end position="94"/>
    </location>
</feature>
<dbReference type="Proteomes" id="UP000249464">
    <property type="component" value="Unassembled WGS sequence"/>
</dbReference>
<keyword evidence="4" id="KW-0804">Transcription</keyword>
<feature type="region of interest" description="Disordered" evidence="6">
    <location>
        <begin position="119"/>
        <end position="167"/>
    </location>
</feature>
<keyword evidence="8" id="KW-1185">Reference proteome</keyword>
<organism evidence="7 8">
    <name type="scientific">Microbotryum silenes-dioicae</name>
    <dbReference type="NCBI Taxonomy" id="796604"/>
    <lineage>
        <taxon>Eukaryota</taxon>
        <taxon>Fungi</taxon>
        <taxon>Dikarya</taxon>
        <taxon>Basidiomycota</taxon>
        <taxon>Pucciniomycotina</taxon>
        <taxon>Microbotryomycetes</taxon>
        <taxon>Microbotryales</taxon>
        <taxon>Microbotryaceae</taxon>
        <taxon>Microbotryum</taxon>
    </lineage>
</organism>
<evidence type="ECO:0000256" key="6">
    <source>
        <dbReference type="SAM" id="MobiDB-lite"/>
    </source>
</evidence>
<protein>
    <submittedName>
        <fullName evidence="7">BQ5605_C048g12406 protein</fullName>
    </submittedName>
</protein>
<dbReference type="InterPro" id="IPR006939">
    <property type="entry name" value="SNF5"/>
</dbReference>
<evidence type="ECO:0000313" key="8">
    <source>
        <dbReference type="Proteomes" id="UP000249464"/>
    </source>
</evidence>
<dbReference type="GO" id="GO:0006338">
    <property type="term" value="P:chromatin remodeling"/>
    <property type="evidence" value="ECO:0007669"/>
    <property type="project" value="InterPro"/>
</dbReference>
<dbReference type="PANTHER" id="PTHR10019">
    <property type="entry name" value="SNF5"/>
    <property type="match status" value="1"/>
</dbReference>
<proteinExistence type="inferred from homology"/>
<evidence type="ECO:0000256" key="1">
    <source>
        <dbReference type="ARBA" id="ARBA00004123"/>
    </source>
</evidence>
<comment type="subcellular location">
    <subcellularLocation>
        <location evidence="1">Nucleus</location>
    </subcellularLocation>
</comment>
<feature type="region of interest" description="Disordered" evidence="6">
    <location>
        <begin position="1"/>
        <end position="23"/>
    </location>
</feature>
<comment type="similarity">
    <text evidence="2">Belongs to the SNF5 family.</text>
</comment>
<evidence type="ECO:0000256" key="4">
    <source>
        <dbReference type="ARBA" id="ARBA00023163"/>
    </source>
</evidence>
<feature type="compositionally biased region" description="Polar residues" evidence="6">
    <location>
        <begin position="66"/>
        <end position="90"/>
    </location>
</feature>
<dbReference type="EMBL" id="FQNC01000110">
    <property type="protein sequence ID" value="SGZ30552.1"/>
    <property type="molecule type" value="Genomic_DNA"/>
</dbReference>
<evidence type="ECO:0000256" key="3">
    <source>
        <dbReference type="ARBA" id="ARBA00023015"/>
    </source>
</evidence>
<keyword evidence="5" id="KW-0539">Nucleus</keyword>
<evidence type="ECO:0000256" key="2">
    <source>
        <dbReference type="ARBA" id="ARBA00010239"/>
    </source>
</evidence>
<dbReference type="STRING" id="796604.A0A2X0NH86"/>
<name>A0A2X0NH86_9BASI</name>
<feature type="compositionally biased region" description="Low complexity" evidence="6">
    <location>
        <begin position="155"/>
        <end position="167"/>
    </location>
</feature>
<feature type="compositionally biased region" description="Low complexity" evidence="6">
    <location>
        <begin position="130"/>
        <end position="143"/>
    </location>
</feature>
<reference evidence="7 8" key="1">
    <citation type="submission" date="2016-11" db="EMBL/GenBank/DDBJ databases">
        <authorList>
            <person name="Jaros S."/>
            <person name="Januszkiewicz K."/>
            <person name="Wedrychowicz H."/>
        </authorList>
    </citation>
    <scope>NUCLEOTIDE SEQUENCE [LARGE SCALE GENOMIC DNA]</scope>
</reference>
<accession>A0A2X0NH86</accession>
<dbReference type="AlphaFoldDB" id="A0A2X0NH86"/>
<gene>
    <name evidence="7" type="primary">BQ5605_C048g12406</name>
    <name evidence="7" type="ORF">BQ5605_C048G12406</name>
</gene>
<evidence type="ECO:0000313" key="7">
    <source>
        <dbReference type="EMBL" id="SGZ30552.1"/>
    </source>
</evidence>
<evidence type="ECO:0000256" key="5">
    <source>
        <dbReference type="ARBA" id="ARBA00023242"/>
    </source>
</evidence>